<dbReference type="GO" id="GO:0044167">
    <property type="term" value="C:host cell endoplasmic reticulum membrane"/>
    <property type="evidence" value="ECO:0007669"/>
    <property type="project" value="UniProtKB-SubCell"/>
</dbReference>
<keyword evidence="8 13" id="KW-1133">Transmembrane helix</keyword>
<reference evidence="14" key="1">
    <citation type="submission" date="2022-04" db="EMBL/GenBank/DDBJ databases">
        <title>Identification and Characterization of Three Novel Carlaviruses and One Novel Amalgavirus Associated with Pseudostellaria heterophylla Mosaic Disease.</title>
        <authorList>
            <person name="Wang R."/>
            <person name="Li Y."/>
            <person name="Ding W."/>
        </authorList>
    </citation>
    <scope>NUCLEOTIDE SEQUENCE</scope>
    <source>
        <strain evidence="14">TZS</strain>
    </source>
</reference>
<protein>
    <recommendedName>
        <fullName evidence="4">Movement protein TGB2</fullName>
    </recommendedName>
    <alternativeName>
        <fullName evidence="12">Triple gene block 2 protein</fullName>
    </alternativeName>
</protein>
<proteinExistence type="inferred from homology"/>
<keyword evidence="11" id="KW-1038">Host endoplasmic reticulum</keyword>
<evidence type="ECO:0000256" key="5">
    <source>
        <dbReference type="ARBA" id="ARBA00022448"/>
    </source>
</evidence>
<organism evidence="14 15">
    <name type="scientific">Pseudostellaria heterophylla carlavirus 2</name>
    <dbReference type="NCBI Taxonomy" id="2982811"/>
    <lineage>
        <taxon>Viruses</taxon>
        <taxon>Riboviria</taxon>
        <taxon>Orthornavirae</taxon>
        <taxon>Kitrinoviricota</taxon>
        <taxon>Alsuviricetes</taxon>
        <taxon>Tymovirales</taxon>
        <taxon>Betaflexiviridae</taxon>
        <taxon>Quinvirinae</taxon>
        <taxon>Carlavirus</taxon>
        <taxon>Carlavirus duopseudostellariae</taxon>
    </lineage>
</organism>
<evidence type="ECO:0000256" key="11">
    <source>
        <dbReference type="ARBA" id="ARBA00023184"/>
    </source>
</evidence>
<dbReference type="InterPro" id="IPR001896">
    <property type="entry name" value="Plant_vir_prot"/>
</dbReference>
<keyword evidence="10 13" id="KW-0472">Membrane</keyword>
<feature type="transmembrane region" description="Helical" evidence="13">
    <location>
        <begin position="75"/>
        <end position="94"/>
    </location>
</feature>
<dbReference type="EMBL" id="ON241320">
    <property type="protein sequence ID" value="UXX34105.1"/>
    <property type="molecule type" value="Genomic_RNA"/>
</dbReference>
<keyword evidence="15" id="KW-1185">Reference proteome</keyword>
<dbReference type="Proteomes" id="UP001250753">
    <property type="component" value="Segment"/>
</dbReference>
<evidence type="ECO:0000256" key="12">
    <source>
        <dbReference type="ARBA" id="ARBA00032240"/>
    </source>
</evidence>
<sequence length="109" mass="12026">MPLLPPPDNTKAFFALAVGVSGALCLHFLTRSNLPFSGDNIHSLPHGGNYVDGTKAIRYNRASEQQPKSPLHFELSKVLIVAFILASVCLLKYLHNPRSRCNRCGRVHC</sequence>
<evidence type="ECO:0000256" key="4">
    <source>
        <dbReference type="ARBA" id="ARBA00013304"/>
    </source>
</evidence>
<evidence type="ECO:0000256" key="13">
    <source>
        <dbReference type="SAM" id="Phobius"/>
    </source>
</evidence>
<evidence type="ECO:0000313" key="14">
    <source>
        <dbReference type="EMBL" id="UXX34105.1"/>
    </source>
</evidence>
<evidence type="ECO:0000256" key="7">
    <source>
        <dbReference type="ARBA" id="ARBA00022870"/>
    </source>
</evidence>
<feature type="transmembrane region" description="Helical" evidence="13">
    <location>
        <begin position="12"/>
        <end position="30"/>
    </location>
</feature>
<comment type="function">
    <text evidence="1">Plays a role in viral cell-to-cell propagation, by facilitating genome transport to neighboring plant cells through plasmosdesmata,.</text>
</comment>
<keyword evidence="6 13" id="KW-0812">Transmembrane</keyword>
<evidence type="ECO:0000256" key="10">
    <source>
        <dbReference type="ARBA" id="ARBA00023136"/>
    </source>
</evidence>
<name>A0A977TNI6_9VIRU</name>
<keyword evidence="9" id="KW-0916">Viral movement protein</keyword>
<comment type="similarity">
    <text evidence="3">Belongs to the Tymovirales TGBp2 protein family.</text>
</comment>
<accession>A0A977TNI6</accession>
<keyword evidence="7" id="KW-1043">Host membrane</keyword>
<evidence type="ECO:0000256" key="3">
    <source>
        <dbReference type="ARBA" id="ARBA00010321"/>
    </source>
</evidence>
<evidence type="ECO:0000256" key="9">
    <source>
        <dbReference type="ARBA" id="ARBA00023031"/>
    </source>
</evidence>
<evidence type="ECO:0000256" key="1">
    <source>
        <dbReference type="ARBA" id="ARBA00002252"/>
    </source>
</evidence>
<comment type="subcellular location">
    <subcellularLocation>
        <location evidence="2">Host endoplasmic reticulum membrane</location>
    </subcellularLocation>
</comment>
<evidence type="ECO:0000256" key="6">
    <source>
        <dbReference type="ARBA" id="ARBA00022692"/>
    </source>
</evidence>
<dbReference type="GO" id="GO:0046740">
    <property type="term" value="P:transport of virus in host, cell to cell"/>
    <property type="evidence" value="ECO:0007669"/>
    <property type="project" value="UniProtKB-KW"/>
</dbReference>
<keyword evidence="5" id="KW-0813">Transport</keyword>
<dbReference type="Pfam" id="PF01307">
    <property type="entry name" value="Plant_vir_prot"/>
    <property type="match status" value="1"/>
</dbReference>
<evidence type="ECO:0000313" key="15">
    <source>
        <dbReference type="Proteomes" id="UP001250753"/>
    </source>
</evidence>
<evidence type="ECO:0000256" key="8">
    <source>
        <dbReference type="ARBA" id="ARBA00022989"/>
    </source>
</evidence>
<evidence type="ECO:0000256" key="2">
    <source>
        <dbReference type="ARBA" id="ARBA00004625"/>
    </source>
</evidence>